<name>A0A914DED0_9BILA</name>
<keyword evidence="1" id="KW-1185">Reference proteome</keyword>
<evidence type="ECO:0000313" key="2">
    <source>
        <dbReference type="WBParaSite" id="ACRNAN_scaffold2384.g20336.t1"/>
    </source>
</evidence>
<protein>
    <submittedName>
        <fullName evidence="2">Uncharacterized protein</fullName>
    </submittedName>
</protein>
<organism evidence="1 2">
    <name type="scientific">Acrobeloides nanus</name>
    <dbReference type="NCBI Taxonomy" id="290746"/>
    <lineage>
        <taxon>Eukaryota</taxon>
        <taxon>Metazoa</taxon>
        <taxon>Ecdysozoa</taxon>
        <taxon>Nematoda</taxon>
        <taxon>Chromadorea</taxon>
        <taxon>Rhabditida</taxon>
        <taxon>Tylenchina</taxon>
        <taxon>Cephalobomorpha</taxon>
        <taxon>Cephaloboidea</taxon>
        <taxon>Cephalobidae</taxon>
        <taxon>Acrobeloides</taxon>
    </lineage>
</organism>
<sequence>MRKCTCASVANPLYMCMDTSSNEDTSTMDNSSNEDTSSNGLFVFWMKCPYMQKQGVQVDRIRINRRPNTN</sequence>
<reference evidence="2" key="1">
    <citation type="submission" date="2022-11" db="UniProtKB">
        <authorList>
            <consortium name="WormBaseParasite"/>
        </authorList>
    </citation>
    <scope>IDENTIFICATION</scope>
</reference>
<dbReference type="WBParaSite" id="ACRNAN_scaffold2384.g20336.t1">
    <property type="protein sequence ID" value="ACRNAN_scaffold2384.g20336.t1"/>
    <property type="gene ID" value="ACRNAN_scaffold2384.g20336"/>
</dbReference>
<dbReference type="AlphaFoldDB" id="A0A914DED0"/>
<evidence type="ECO:0000313" key="1">
    <source>
        <dbReference type="Proteomes" id="UP000887540"/>
    </source>
</evidence>
<dbReference type="Proteomes" id="UP000887540">
    <property type="component" value="Unplaced"/>
</dbReference>
<accession>A0A914DED0</accession>
<proteinExistence type="predicted"/>